<accession>A0A6P7TEI7</accession>
<gene>
    <name evidence="2" type="primary">LOC115222580</name>
</gene>
<dbReference type="KEGG" id="osn:115222580"/>
<name>A0A6P7TEI7_9MOLL</name>
<organism evidence="1 2">
    <name type="scientific">Octopus sinensis</name>
    <name type="common">East Asian common octopus</name>
    <dbReference type="NCBI Taxonomy" id="2607531"/>
    <lineage>
        <taxon>Eukaryota</taxon>
        <taxon>Metazoa</taxon>
        <taxon>Spiralia</taxon>
        <taxon>Lophotrochozoa</taxon>
        <taxon>Mollusca</taxon>
        <taxon>Cephalopoda</taxon>
        <taxon>Coleoidea</taxon>
        <taxon>Octopodiformes</taxon>
        <taxon>Octopoda</taxon>
        <taxon>Incirrata</taxon>
        <taxon>Octopodidae</taxon>
        <taxon>Octopus</taxon>
    </lineage>
</organism>
<sequence>MTVTTVDTWNESKKTFASTPRKKSLNNLPIISERNVVTDTVKESGTKQCCPETKSKATKRYRFSKDDPDDSVACQRIIMEVMKERLVASKISALKGRLQMLTLMVNDCEEYLRQKEQLRLRQKQKKTILQIILVTVVISIILFIPFLYSQL</sequence>
<dbReference type="Proteomes" id="UP000515154">
    <property type="component" value="Linkage group LG20"/>
</dbReference>
<dbReference type="AlphaFoldDB" id="A0A6P7TEI7"/>
<evidence type="ECO:0000313" key="1">
    <source>
        <dbReference type="Proteomes" id="UP000515154"/>
    </source>
</evidence>
<dbReference type="RefSeq" id="XP_029648720.1">
    <property type="nucleotide sequence ID" value="XM_029792860.2"/>
</dbReference>
<protein>
    <submittedName>
        <fullName evidence="2">Uncharacterized protein LOC115222580</fullName>
    </submittedName>
</protein>
<proteinExistence type="predicted"/>
<evidence type="ECO:0000313" key="2">
    <source>
        <dbReference type="RefSeq" id="XP_029648720.1"/>
    </source>
</evidence>
<keyword evidence="1" id="KW-1185">Reference proteome</keyword>
<reference evidence="2" key="1">
    <citation type="submission" date="2025-08" db="UniProtKB">
        <authorList>
            <consortium name="RefSeq"/>
        </authorList>
    </citation>
    <scope>IDENTIFICATION</scope>
</reference>